<keyword evidence="8" id="KW-1185">Reference proteome</keyword>
<dbReference type="Proteomes" id="UP001141434">
    <property type="component" value="Unassembled WGS sequence"/>
</dbReference>
<evidence type="ECO:0000256" key="1">
    <source>
        <dbReference type="ARBA" id="ARBA00001974"/>
    </source>
</evidence>
<keyword evidence="3" id="KW-0285">Flavoprotein</keyword>
<evidence type="ECO:0000256" key="4">
    <source>
        <dbReference type="ARBA" id="ARBA00022827"/>
    </source>
</evidence>
<dbReference type="RefSeq" id="XP_056510647.1">
    <property type="nucleotide sequence ID" value="XM_056657847.1"/>
</dbReference>
<evidence type="ECO:0000256" key="5">
    <source>
        <dbReference type="ARBA" id="ARBA00023002"/>
    </source>
</evidence>
<evidence type="ECO:0000259" key="6">
    <source>
        <dbReference type="Pfam" id="PF01266"/>
    </source>
</evidence>
<dbReference type="GO" id="GO:0051698">
    <property type="term" value="F:saccharopine oxidase activity"/>
    <property type="evidence" value="ECO:0007669"/>
    <property type="project" value="TreeGrafter"/>
</dbReference>
<evidence type="ECO:0000256" key="2">
    <source>
        <dbReference type="ARBA" id="ARBA00010989"/>
    </source>
</evidence>
<name>A0A9W9F2V0_9EURO</name>
<dbReference type="EMBL" id="JAPMSZ010000009">
    <property type="protein sequence ID" value="KAJ5092452.1"/>
    <property type="molecule type" value="Genomic_DNA"/>
</dbReference>
<keyword evidence="4" id="KW-0274">FAD</keyword>
<protein>
    <recommendedName>
        <fullName evidence="6">FAD dependent oxidoreductase domain-containing protein</fullName>
    </recommendedName>
</protein>
<comment type="similarity">
    <text evidence="2">Belongs to the MSOX/MTOX family.</text>
</comment>
<evidence type="ECO:0000313" key="7">
    <source>
        <dbReference type="EMBL" id="KAJ5092452.1"/>
    </source>
</evidence>
<dbReference type="Gene3D" id="3.50.50.60">
    <property type="entry name" value="FAD/NAD(P)-binding domain"/>
    <property type="match status" value="1"/>
</dbReference>
<evidence type="ECO:0000313" key="8">
    <source>
        <dbReference type="Proteomes" id="UP001141434"/>
    </source>
</evidence>
<keyword evidence="5" id="KW-0560">Oxidoreductase</keyword>
<dbReference type="GO" id="GO:0050660">
    <property type="term" value="F:flavin adenine dinucleotide binding"/>
    <property type="evidence" value="ECO:0007669"/>
    <property type="project" value="InterPro"/>
</dbReference>
<dbReference type="Pfam" id="PF01266">
    <property type="entry name" value="DAO"/>
    <property type="match status" value="1"/>
</dbReference>
<comment type="cofactor">
    <cofactor evidence="1">
        <name>FAD</name>
        <dbReference type="ChEBI" id="CHEBI:57692"/>
    </cofactor>
</comment>
<sequence>MSEVLIIGTGVFGISTTYHLAQQSTTPSSITVPDQAPLPSPHAASIDVNKIVCADYSSPLYMDLALEAMDAWPQ</sequence>
<organism evidence="7 8">
    <name type="scientific">Penicillium alfredii</name>
    <dbReference type="NCBI Taxonomy" id="1506179"/>
    <lineage>
        <taxon>Eukaryota</taxon>
        <taxon>Fungi</taxon>
        <taxon>Dikarya</taxon>
        <taxon>Ascomycota</taxon>
        <taxon>Pezizomycotina</taxon>
        <taxon>Eurotiomycetes</taxon>
        <taxon>Eurotiomycetidae</taxon>
        <taxon>Eurotiales</taxon>
        <taxon>Aspergillaceae</taxon>
        <taxon>Penicillium</taxon>
    </lineage>
</organism>
<dbReference type="PANTHER" id="PTHR10961">
    <property type="entry name" value="PEROXISOMAL SARCOSINE OXIDASE"/>
    <property type="match status" value="1"/>
</dbReference>
<dbReference type="InterPro" id="IPR045170">
    <property type="entry name" value="MTOX"/>
</dbReference>
<dbReference type="GeneID" id="81397016"/>
<reference evidence="7" key="1">
    <citation type="submission" date="2022-11" db="EMBL/GenBank/DDBJ databases">
        <authorList>
            <person name="Petersen C."/>
        </authorList>
    </citation>
    <scope>NUCLEOTIDE SEQUENCE</scope>
    <source>
        <strain evidence="7">IBT 34128</strain>
    </source>
</reference>
<dbReference type="GO" id="GO:0008115">
    <property type="term" value="F:sarcosine oxidase activity"/>
    <property type="evidence" value="ECO:0007669"/>
    <property type="project" value="TreeGrafter"/>
</dbReference>
<accession>A0A9W9F2V0</accession>
<dbReference type="SUPFAM" id="SSF51905">
    <property type="entry name" value="FAD/NAD(P)-binding domain"/>
    <property type="match status" value="1"/>
</dbReference>
<dbReference type="OrthoDB" id="2219495at2759"/>
<feature type="domain" description="FAD dependent oxidoreductase" evidence="6">
    <location>
        <begin position="4"/>
        <end position="72"/>
    </location>
</feature>
<gene>
    <name evidence="7" type="ORF">NUU61_007322</name>
</gene>
<dbReference type="InterPro" id="IPR036188">
    <property type="entry name" value="FAD/NAD-bd_sf"/>
</dbReference>
<dbReference type="AlphaFoldDB" id="A0A9W9F2V0"/>
<proteinExistence type="inferred from homology"/>
<evidence type="ECO:0000256" key="3">
    <source>
        <dbReference type="ARBA" id="ARBA00022630"/>
    </source>
</evidence>
<dbReference type="PANTHER" id="PTHR10961:SF37">
    <property type="entry name" value="FAD DEPENDENT OXIDOREDUCTASE DOMAIN-CONTAINING PROTEIN"/>
    <property type="match status" value="1"/>
</dbReference>
<reference evidence="7" key="2">
    <citation type="journal article" date="2023" name="IMA Fungus">
        <title>Comparative genomic study of the Penicillium genus elucidates a diverse pangenome and 15 lateral gene transfer events.</title>
        <authorList>
            <person name="Petersen C."/>
            <person name="Sorensen T."/>
            <person name="Nielsen M.R."/>
            <person name="Sondergaard T.E."/>
            <person name="Sorensen J.L."/>
            <person name="Fitzpatrick D.A."/>
            <person name="Frisvad J.C."/>
            <person name="Nielsen K.L."/>
        </authorList>
    </citation>
    <scope>NUCLEOTIDE SEQUENCE</scope>
    <source>
        <strain evidence="7">IBT 34128</strain>
    </source>
</reference>
<comment type="caution">
    <text evidence="7">The sequence shown here is derived from an EMBL/GenBank/DDBJ whole genome shotgun (WGS) entry which is preliminary data.</text>
</comment>
<dbReference type="InterPro" id="IPR006076">
    <property type="entry name" value="FAD-dep_OxRdtase"/>
</dbReference>